<proteinExistence type="predicted"/>
<evidence type="ECO:0000313" key="2">
    <source>
        <dbReference type="Proteomes" id="UP000321570"/>
    </source>
</evidence>
<dbReference type="EMBL" id="CABIJS010000122">
    <property type="protein sequence ID" value="VUZ43866.1"/>
    <property type="molecule type" value="Genomic_DNA"/>
</dbReference>
<sequence>FCVIFQTYLFFSDISAGGRRSTDSKGATKCQIKMGDHFTELQLAFDIPAIVNKASNVAAIILWSCCLLL</sequence>
<reference evidence="1 2" key="1">
    <citation type="submission" date="2019-07" db="EMBL/GenBank/DDBJ databases">
        <authorList>
            <person name="Jastrzebski P J."/>
            <person name="Paukszto L."/>
            <person name="Jastrzebski P J."/>
        </authorList>
    </citation>
    <scope>NUCLEOTIDE SEQUENCE [LARGE SCALE GENOMIC DNA]</scope>
    <source>
        <strain evidence="1 2">WMS-il1</strain>
    </source>
</reference>
<accession>A0A564Y9K3</accession>
<protein>
    <submittedName>
        <fullName evidence="1">Uncharacterized protein</fullName>
    </submittedName>
</protein>
<gene>
    <name evidence="1" type="ORF">WMSIL1_LOCUS4266</name>
</gene>
<evidence type="ECO:0000313" key="1">
    <source>
        <dbReference type="EMBL" id="VUZ43866.1"/>
    </source>
</evidence>
<keyword evidence="2" id="KW-1185">Reference proteome</keyword>
<name>A0A564Y9K3_HYMDI</name>
<dbReference type="AlphaFoldDB" id="A0A564Y9K3"/>
<dbReference type="Proteomes" id="UP000321570">
    <property type="component" value="Unassembled WGS sequence"/>
</dbReference>
<organism evidence="1 2">
    <name type="scientific">Hymenolepis diminuta</name>
    <name type="common">Rat tapeworm</name>
    <dbReference type="NCBI Taxonomy" id="6216"/>
    <lineage>
        <taxon>Eukaryota</taxon>
        <taxon>Metazoa</taxon>
        <taxon>Spiralia</taxon>
        <taxon>Lophotrochozoa</taxon>
        <taxon>Platyhelminthes</taxon>
        <taxon>Cestoda</taxon>
        <taxon>Eucestoda</taxon>
        <taxon>Cyclophyllidea</taxon>
        <taxon>Hymenolepididae</taxon>
        <taxon>Hymenolepis</taxon>
    </lineage>
</organism>
<feature type="non-terminal residue" evidence="1">
    <location>
        <position position="1"/>
    </location>
</feature>